<dbReference type="Pfam" id="PF25975">
    <property type="entry name" value="CzcB_C"/>
    <property type="match status" value="1"/>
</dbReference>
<accession>A0A4V2UTJ9</accession>
<gene>
    <name evidence="6" type="ORF">EDD80_1079</name>
</gene>
<evidence type="ECO:0000259" key="3">
    <source>
        <dbReference type="Pfam" id="PF25869"/>
    </source>
</evidence>
<dbReference type="InterPro" id="IPR051909">
    <property type="entry name" value="MFP_Cation_Efflux"/>
</dbReference>
<comment type="caution">
    <text evidence="6">The sequence shown here is derived from an EMBL/GenBank/DDBJ whole genome shotgun (WGS) entry which is preliminary data.</text>
</comment>
<dbReference type="AlphaFoldDB" id="A0A4V2UTJ9"/>
<dbReference type="InterPro" id="IPR058791">
    <property type="entry name" value="3HB_CusB"/>
</dbReference>
<dbReference type="InterPro" id="IPR045800">
    <property type="entry name" value="HMBD"/>
</dbReference>
<dbReference type="Pfam" id="PF25919">
    <property type="entry name" value="BSH_CusB"/>
    <property type="match status" value="1"/>
</dbReference>
<proteinExistence type="predicted"/>
<dbReference type="Gene3D" id="2.40.420.20">
    <property type="match status" value="1"/>
</dbReference>
<evidence type="ECO:0000256" key="1">
    <source>
        <dbReference type="ARBA" id="ARBA00022448"/>
    </source>
</evidence>
<dbReference type="Pfam" id="PF19335">
    <property type="entry name" value="HMBD"/>
    <property type="match status" value="1"/>
</dbReference>
<dbReference type="GO" id="GO:0015679">
    <property type="term" value="P:plasma membrane copper ion transport"/>
    <property type="evidence" value="ECO:0007669"/>
    <property type="project" value="TreeGrafter"/>
</dbReference>
<feature type="domain" description="CzcB-like C-terminal circularly permuted SH3-like" evidence="5">
    <location>
        <begin position="352"/>
        <end position="408"/>
    </location>
</feature>
<feature type="domain" description="Heavy metal binding" evidence="2">
    <location>
        <begin position="40"/>
        <end position="66"/>
    </location>
</feature>
<dbReference type="GO" id="GO:0060003">
    <property type="term" value="P:copper ion export"/>
    <property type="evidence" value="ECO:0007669"/>
    <property type="project" value="TreeGrafter"/>
</dbReference>
<keyword evidence="1" id="KW-0813">Transport</keyword>
<dbReference type="Proteomes" id="UP000295807">
    <property type="component" value="Unassembled WGS sequence"/>
</dbReference>
<feature type="domain" description="CusB-like barrel-sandwich hybrid" evidence="4">
    <location>
        <begin position="126"/>
        <end position="228"/>
    </location>
</feature>
<evidence type="ECO:0000259" key="4">
    <source>
        <dbReference type="Pfam" id="PF25919"/>
    </source>
</evidence>
<dbReference type="PANTHER" id="PTHR30097:SF15">
    <property type="entry name" value="CATION EFFLUX SYSTEM PROTEIN CUSB"/>
    <property type="match status" value="1"/>
</dbReference>
<evidence type="ECO:0000259" key="2">
    <source>
        <dbReference type="Pfam" id="PF19335"/>
    </source>
</evidence>
<dbReference type="OrthoDB" id="9806939at2"/>
<reference evidence="6 7" key="1">
    <citation type="submission" date="2019-03" db="EMBL/GenBank/DDBJ databases">
        <title>Genomic Encyclopedia of Type Strains, Phase IV (KMG-IV): sequencing the most valuable type-strain genomes for metagenomic binning, comparative biology and taxonomic classification.</title>
        <authorList>
            <person name="Goeker M."/>
        </authorList>
    </citation>
    <scope>NUCLEOTIDE SEQUENCE [LARGE SCALE GENOMIC DNA]</scope>
    <source>
        <strain evidence="6 7">DSM 21100</strain>
    </source>
</reference>
<dbReference type="Gene3D" id="2.40.30.170">
    <property type="match status" value="1"/>
</dbReference>
<dbReference type="GO" id="GO:0030288">
    <property type="term" value="C:outer membrane-bounded periplasmic space"/>
    <property type="evidence" value="ECO:0007669"/>
    <property type="project" value="TreeGrafter"/>
</dbReference>
<protein>
    <submittedName>
        <fullName evidence="6">Multidrug efflux pump subunit AcrA (Membrane-fusion protein)</fullName>
    </submittedName>
</protein>
<dbReference type="PANTHER" id="PTHR30097">
    <property type="entry name" value="CATION EFFLUX SYSTEM PROTEIN CUSB"/>
    <property type="match status" value="1"/>
</dbReference>
<dbReference type="Pfam" id="PF25869">
    <property type="entry name" value="3HB_CusB"/>
    <property type="match status" value="1"/>
</dbReference>
<evidence type="ECO:0000313" key="7">
    <source>
        <dbReference type="Proteomes" id="UP000295807"/>
    </source>
</evidence>
<dbReference type="EMBL" id="SMAD01000007">
    <property type="protein sequence ID" value="TCS86476.1"/>
    <property type="molecule type" value="Genomic_DNA"/>
</dbReference>
<dbReference type="GO" id="GO:0046914">
    <property type="term" value="F:transition metal ion binding"/>
    <property type="evidence" value="ECO:0007669"/>
    <property type="project" value="TreeGrafter"/>
</dbReference>
<evidence type="ECO:0000313" key="6">
    <source>
        <dbReference type="EMBL" id="TCS86476.1"/>
    </source>
</evidence>
<dbReference type="InterPro" id="IPR058649">
    <property type="entry name" value="CzcB_C"/>
</dbReference>
<name>A0A4V2UTJ9_9SPHI</name>
<sequence length="422" mass="46928">MKRRLSNNILLLLLMGGAALLTVSCNIGKNKQEHTYSTGYICPMHPEIVREKPDVCPICSMDLVPVNNGHGGDHAALSKDLRYLLKPVNSTVVADIRTITPFKKEMKVQTEASGIITYDTRRSHSIPLRFGGRVERLYVHYNFQPVRKGQKILEIYSPEIVTAQNELLFLLESDPDNHVLIGASRQKLRLLGLTAAQLNRLTETGEAAYSLAIYSPYSGYIYEESARSATPEPAGMSNTEPGQTGLTTREGMYLAKGETAFRVINTSQVRAEFNIYPEMAPYIRKGDSLILIPDFNKDLLLGATVDFLQPFYQNGENFAKVRVRLNNTEGLFRPGQLITARFQHNTDSAWWIPKAAVLDLGTKKVAFIKESGAFRPRLISIGRTSGNWTEVVSGLSATDTVARNGHYLVDSEGFVKIESKGQ</sequence>
<organism evidence="6 7">
    <name type="scientific">Anseongella ginsenosidimutans</name>
    <dbReference type="NCBI Taxonomy" id="496056"/>
    <lineage>
        <taxon>Bacteria</taxon>
        <taxon>Pseudomonadati</taxon>
        <taxon>Bacteroidota</taxon>
        <taxon>Sphingobacteriia</taxon>
        <taxon>Sphingobacteriales</taxon>
        <taxon>Sphingobacteriaceae</taxon>
        <taxon>Anseongella</taxon>
    </lineage>
</organism>
<dbReference type="PROSITE" id="PS51257">
    <property type="entry name" value="PROKAR_LIPOPROTEIN"/>
    <property type="match status" value="1"/>
</dbReference>
<evidence type="ECO:0000259" key="5">
    <source>
        <dbReference type="Pfam" id="PF25975"/>
    </source>
</evidence>
<dbReference type="InterPro" id="IPR058790">
    <property type="entry name" value="BSH_CusB"/>
</dbReference>
<dbReference type="Gene3D" id="6.10.140.730">
    <property type="match status" value="1"/>
</dbReference>
<keyword evidence="7" id="KW-1185">Reference proteome</keyword>
<dbReference type="RefSeq" id="WP_132129494.1">
    <property type="nucleotide sequence ID" value="NZ_CP042432.1"/>
</dbReference>
<feature type="domain" description="CusB-like three alpha-helical bundle" evidence="3">
    <location>
        <begin position="159"/>
        <end position="207"/>
    </location>
</feature>